<keyword evidence="2" id="KW-1185">Reference proteome</keyword>
<proteinExistence type="predicted"/>
<comment type="caution">
    <text evidence="1">The sequence shown here is derived from an EMBL/GenBank/DDBJ whole genome shotgun (WGS) entry which is preliminary data.</text>
</comment>
<dbReference type="AlphaFoldDB" id="A0A0L6UA71"/>
<reference evidence="1 2" key="1">
    <citation type="submission" date="2015-08" db="EMBL/GenBank/DDBJ databases">
        <title>Next Generation Sequencing and Analysis of the Genome of Puccinia sorghi L Schw, the Causal Agent of Maize Common Rust.</title>
        <authorList>
            <person name="Rochi L."/>
            <person name="Burguener G."/>
            <person name="Darino M."/>
            <person name="Turjanski A."/>
            <person name="Kreff E."/>
            <person name="Dieguez M.J."/>
            <person name="Sacco F."/>
        </authorList>
    </citation>
    <scope>NUCLEOTIDE SEQUENCE [LARGE SCALE GENOMIC DNA]</scope>
    <source>
        <strain evidence="1 2">RO10H11247</strain>
    </source>
</reference>
<accession>A0A0L6UA71</accession>
<protein>
    <submittedName>
        <fullName evidence="1">Uncharacterized protein</fullName>
    </submittedName>
</protein>
<dbReference type="STRING" id="27349.A0A0L6UA71"/>
<dbReference type="VEuPathDB" id="FungiDB:VP01_80g1"/>
<dbReference type="OrthoDB" id="2506088at2759"/>
<gene>
    <name evidence="1" type="ORF">VP01_80g1</name>
</gene>
<evidence type="ECO:0000313" key="1">
    <source>
        <dbReference type="EMBL" id="KNZ45444.1"/>
    </source>
</evidence>
<dbReference type="Proteomes" id="UP000037035">
    <property type="component" value="Unassembled WGS sequence"/>
</dbReference>
<dbReference type="EMBL" id="LAVV01013605">
    <property type="protein sequence ID" value="KNZ45444.1"/>
    <property type="molecule type" value="Genomic_DNA"/>
</dbReference>
<sequence>MTLEQTSNHLASEAHKRQYQNWLELLGDERFQEMDISPEDSFNSKNSLGHLSLSSLQVGIDVGFGTESSGDELYPDDLDVYYSGDETKGFQEEQKMPRMKCDNVWEPFRSHYDFIACLMMGYLQNILSCSTYLQLREISNLCDVYLIGALLGPDIASGRCSTSLAMKKSVFGKTNELINPIVANSLDFYPHESPNTGIKICHQWFKWSLISDKIVIPLFFFKAKKHIQNVYFQTFISDNHLLNYLWLFLKISNLTPLGWCVKVMGSKISFLFPNPWHIKSKGKIILHIPNTLYADDTSGNTSKNWDKHISFFFNFALRINYSAIATYILGKKFHECLDSGNIPKTHAKTEYDDMIKSHGIKDNINEVWVERPCFIDCSILSSIWLVSSSNYSRLKMEEYWEAFNTDGLNIPSMQPKYTSKALVEKKPKRLSREIWFSLCYLATYVFQNKIINLDDYVEDLKKQIDIFLNHVFKMNAQWQSSILDLHVFLHVKNLKHTMESSRMLQFIPIDSFQEET</sequence>
<dbReference type="PANTHER" id="PTHR31912">
    <property type="entry name" value="IP13529P"/>
    <property type="match status" value="1"/>
</dbReference>
<dbReference type="PANTHER" id="PTHR31912:SF34">
    <property type="entry name" value="NOTOCHORD-RELATED PROTEIN"/>
    <property type="match status" value="1"/>
</dbReference>
<name>A0A0L6UA71_9BASI</name>
<evidence type="ECO:0000313" key="2">
    <source>
        <dbReference type="Proteomes" id="UP000037035"/>
    </source>
</evidence>
<organism evidence="1 2">
    <name type="scientific">Puccinia sorghi</name>
    <dbReference type="NCBI Taxonomy" id="27349"/>
    <lineage>
        <taxon>Eukaryota</taxon>
        <taxon>Fungi</taxon>
        <taxon>Dikarya</taxon>
        <taxon>Basidiomycota</taxon>
        <taxon>Pucciniomycotina</taxon>
        <taxon>Pucciniomycetes</taxon>
        <taxon>Pucciniales</taxon>
        <taxon>Pucciniaceae</taxon>
        <taxon>Puccinia</taxon>
    </lineage>
</organism>